<protein>
    <submittedName>
        <fullName evidence="1">Uncharacterized protein</fullName>
    </submittedName>
</protein>
<dbReference type="AlphaFoldDB" id="A0A8X6RZ35"/>
<accession>A0A8X6RZ35</accession>
<evidence type="ECO:0000313" key="2">
    <source>
        <dbReference type="Proteomes" id="UP000887159"/>
    </source>
</evidence>
<name>A0A8X6RZ35_TRICX</name>
<comment type="caution">
    <text evidence="1">The sequence shown here is derived from an EMBL/GenBank/DDBJ whole genome shotgun (WGS) entry which is preliminary data.</text>
</comment>
<dbReference type="Proteomes" id="UP000887159">
    <property type="component" value="Unassembled WGS sequence"/>
</dbReference>
<gene>
    <name evidence="1" type="ORF">TNCV_2607441</name>
</gene>
<keyword evidence="2" id="KW-1185">Reference proteome</keyword>
<sequence length="133" mass="14589">MEKKKVPYPPEVGLVPGSVEGILFSFYHPLETNGGVPHLGTHPLGVTGSRGYHLLVVVVVLVSNNKCIMEKKRCHSIQEVGLVPVGPRKVFYFLLPPIGNQWRRSLLGTHPLGVTVSPRVPPFSCCSCSRVHE</sequence>
<reference evidence="1" key="1">
    <citation type="submission" date="2020-08" db="EMBL/GenBank/DDBJ databases">
        <title>Multicomponent nature underlies the extraordinary mechanical properties of spider dragline silk.</title>
        <authorList>
            <person name="Kono N."/>
            <person name="Nakamura H."/>
            <person name="Mori M."/>
            <person name="Yoshida Y."/>
            <person name="Ohtoshi R."/>
            <person name="Malay A.D."/>
            <person name="Moran D.A.P."/>
            <person name="Tomita M."/>
            <person name="Numata K."/>
            <person name="Arakawa K."/>
        </authorList>
    </citation>
    <scope>NUCLEOTIDE SEQUENCE</scope>
</reference>
<organism evidence="1 2">
    <name type="scientific">Trichonephila clavipes</name>
    <name type="common">Golden silk orbweaver</name>
    <name type="synonym">Nephila clavipes</name>
    <dbReference type="NCBI Taxonomy" id="2585209"/>
    <lineage>
        <taxon>Eukaryota</taxon>
        <taxon>Metazoa</taxon>
        <taxon>Ecdysozoa</taxon>
        <taxon>Arthropoda</taxon>
        <taxon>Chelicerata</taxon>
        <taxon>Arachnida</taxon>
        <taxon>Araneae</taxon>
        <taxon>Araneomorphae</taxon>
        <taxon>Entelegynae</taxon>
        <taxon>Araneoidea</taxon>
        <taxon>Nephilidae</taxon>
        <taxon>Trichonephila</taxon>
    </lineage>
</organism>
<dbReference type="EMBL" id="BMAU01021229">
    <property type="protein sequence ID" value="GFY01560.1"/>
    <property type="molecule type" value="Genomic_DNA"/>
</dbReference>
<proteinExistence type="predicted"/>
<evidence type="ECO:0000313" key="1">
    <source>
        <dbReference type="EMBL" id="GFY01560.1"/>
    </source>
</evidence>